<evidence type="ECO:0000256" key="3">
    <source>
        <dbReference type="PIRSR" id="PIRSR605511-2"/>
    </source>
</evidence>
<dbReference type="Proteomes" id="UP000503222">
    <property type="component" value="Chromosome"/>
</dbReference>
<evidence type="ECO:0000313" key="6">
    <source>
        <dbReference type="Proteomes" id="UP000503222"/>
    </source>
</evidence>
<evidence type="ECO:0000259" key="4">
    <source>
        <dbReference type="Pfam" id="PF08450"/>
    </source>
</evidence>
<dbReference type="GO" id="GO:0046872">
    <property type="term" value="F:metal ion binding"/>
    <property type="evidence" value="ECO:0007669"/>
    <property type="project" value="UniProtKB-KW"/>
</dbReference>
<feature type="binding site" evidence="3">
    <location>
        <position position="29"/>
    </location>
    <ligand>
        <name>a divalent metal cation</name>
        <dbReference type="ChEBI" id="CHEBI:60240"/>
    </ligand>
</feature>
<reference evidence="5 6" key="1">
    <citation type="submission" date="2020-03" db="EMBL/GenBank/DDBJ databases">
        <title>Sphingomonas sp. nov., isolated from fish.</title>
        <authorList>
            <person name="Hyun D.-W."/>
            <person name="Bae J.-W."/>
        </authorList>
    </citation>
    <scope>NUCLEOTIDE SEQUENCE [LARGE SCALE GENOMIC DNA]</scope>
    <source>
        <strain evidence="5 6">HDW15B</strain>
    </source>
</reference>
<comment type="cofactor">
    <cofactor evidence="3">
        <name>Zn(2+)</name>
        <dbReference type="ChEBI" id="CHEBI:29105"/>
    </cofactor>
    <text evidence="3">Binds 1 divalent metal cation per subunit.</text>
</comment>
<proteinExistence type="predicted"/>
<dbReference type="InterPro" id="IPR011042">
    <property type="entry name" value="6-blade_b-propeller_TolB-like"/>
</dbReference>
<evidence type="ECO:0000313" key="5">
    <source>
        <dbReference type="EMBL" id="QIK79921.1"/>
    </source>
</evidence>
<dbReference type="InterPro" id="IPR005511">
    <property type="entry name" value="SMP-30"/>
</dbReference>
<dbReference type="Gene3D" id="2.120.10.30">
    <property type="entry name" value="TolB, C-terminal domain"/>
    <property type="match status" value="1"/>
</dbReference>
<gene>
    <name evidence="5" type="ORF">G7077_03945</name>
</gene>
<evidence type="ECO:0000256" key="2">
    <source>
        <dbReference type="PIRSR" id="PIRSR605511-1"/>
    </source>
</evidence>
<dbReference type="EMBL" id="CP049869">
    <property type="protein sequence ID" value="QIK79921.1"/>
    <property type="molecule type" value="Genomic_DNA"/>
</dbReference>
<dbReference type="PRINTS" id="PR01790">
    <property type="entry name" value="SMP30FAMILY"/>
</dbReference>
<dbReference type="Pfam" id="PF08450">
    <property type="entry name" value="SGL"/>
    <property type="match status" value="1"/>
</dbReference>
<dbReference type="InterPro" id="IPR013658">
    <property type="entry name" value="SGL"/>
</dbReference>
<keyword evidence="6" id="KW-1185">Reference proteome</keyword>
<dbReference type="InterPro" id="IPR051262">
    <property type="entry name" value="SMP-30/CGR1_Lactonase"/>
</dbReference>
<feature type="domain" description="SMP-30/Gluconolactonase/LRE-like region" evidence="4">
    <location>
        <begin position="27"/>
        <end position="294"/>
    </location>
</feature>
<feature type="active site" description="Proton donor/acceptor" evidence="2">
    <location>
        <position position="239"/>
    </location>
</feature>
<dbReference type="GO" id="GO:0016787">
    <property type="term" value="F:hydrolase activity"/>
    <property type="evidence" value="ECO:0007669"/>
    <property type="project" value="UniProtKB-KW"/>
</dbReference>
<dbReference type="AlphaFoldDB" id="A0A6G7YT70"/>
<dbReference type="PANTHER" id="PTHR47572">
    <property type="entry name" value="LIPOPROTEIN-RELATED"/>
    <property type="match status" value="1"/>
</dbReference>
<protein>
    <submittedName>
        <fullName evidence="5">SMP-30/gluconolactonase/LRE family protein</fullName>
    </submittedName>
</protein>
<evidence type="ECO:0000256" key="1">
    <source>
        <dbReference type="ARBA" id="ARBA00022801"/>
    </source>
</evidence>
<sequence length="321" mass="33936">MERQDAALDRLIAPGTTVRKLGEGMRWSEGPVWIADGQYLLFSDVPGNRIHKWSEAEGLTVWKEPSGGDGPAKPGFREPGTNGLKPGFAGQILAADHGSRAIAAIDLATKAKRMLVTSYQGKKFNSPNDIAVAADGTIWFTDPPYGLDGLNDSPLKEQKANGVYRATSDGKAVLVEPSLSFPNGLGFSPDGKTLYVTVSDPKRAVIMAYDVTPQQTLARARVFSDMTALVSPANPGLPDGMTVDEYGNVWSSGPGGIHIFSPAGKRLGLIRTGTAIANLAFGGPDGTTLFLTSNHMLVSLPTKVHAAPVHAPAIFETGERG</sequence>
<feature type="binding site" evidence="3">
    <location>
        <position position="183"/>
    </location>
    <ligand>
        <name>a divalent metal cation</name>
        <dbReference type="ChEBI" id="CHEBI:60240"/>
    </ligand>
</feature>
<keyword evidence="3" id="KW-0479">Metal-binding</keyword>
<keyword evidence="3" id="KW-0862">Zinc</keyword>
<feature type="binding site" evidence="3">
    <location>
        <position position="239"/>
    </location>
    <ligand>
        <name>a divalent metal cation</name>
        <dbReference type="ChEBI" id="CHEBI:60240"/>
    </ligand>
</feature>
<dbReference type="SUPFAM" id="SSF63829">
    <property type="entry name" value="Calcium-dependent phosphotriesterase"/>
    <property type="match status" value="1"/>
</dbReference>
<organism evidence="5 6">
    <name type="scientific">Sphingomonas piscis</name>
    <dbReference type="NCBI Taxonomy" id="2714943"/>
    <lineage>
        <taxon>Bacteria</taxon>
        <taxon>Pseudomonadati</taxon>
        <taxon>Pseudomonadota</taxon>
        <taxon>Alphaproteobacteria</taxon>
        <taxon>Sphingomonadales</taxon>
        <taxon>Sphingomonadaceae</taxon>
        <taxon>Sphingomonas</taxon>
    </lineage>
</organism>
<dbReference type="KEGG" id="spii:G7077_03945"/>
<accession>A0A6G7YT70</accession>
<dbReference type="PANTHER" id="PTHR47572:SF4">
    <property type="entry name" value="LACTONASE DRP35"/>
    <property type="match status" value="1"/>
</dbReference>
<feature type="binding site" evidence="3">
    <location>
        <position position="128"/>
    </location>
    <ligand>
        <name>substrate</name>
    </ligand>
</feature>
<name>A0A6G7YT70_9SPHN</name>
<keyword evidence="1" id="KW-0378">Hydrolase</keyword>